<dbReference type="SMART" id="SM01048">
    <property type="entry name" value="C6"/>
    <property type="match status" value="1"/>
</dbReference>
<evidence type="ECO:0000313" key="3">
    <source>
        <dbReference type="Proteomes" id="UP000008281"/>
    </source>
</evidence>
<dbReference type="Proteomes" id="UP000008281">
    <property type="component" value="Unassembled WGS sequence"/>
</dbReference>
<reference evidence="2" key="1">
    <citation type="submission" date="2007-07" db="EMBL/GenBank/DDBJ databases">
        <title>PCAP assembly of the Caenorhabditis remanei genome.</title>
        <authorList>
            <consortium name="The Caenorhabditis remanei Sequencing Consortium"/>
            <person name="Wilson R.K."/>
        </authorList>
    </citation>
    <scope>NUCLEOTIDE SEQUENCE [LARGE SCALE GENOMIC DNA]</scope>
    <source>
        <strain evidence="2">PB4641</strain>
    </source>
</reference>
<dbReference type="OMA" id="WEMGEPP"/>
<dbReference type="AlphaFoldDB" id="E3NM11"/>
<gene>
    <name evidence="2" type="ORF">CRE_01437</name>
</gene>
<accession>E3NM11</accession>
<dbReference type="KEGG" id="crq:GCK72_015943"/>
<dbReference type="HOGENOM" id="CLU_1929464_0_0_1"/>
<dbReference type="EMBL" id="DS268967">
    <property type="protein sequence ID" value="EFP06453.1"/>
    <property type="molecule type" value="Genomic_DNA"/>
</dbReference>
<sequence>MMIPMTSGCLQTIPGTTPAPTDCCPEVPLILTNSAFPDGAMTFAYDSNTCRTTATATCSTTDASLDLYAAIVGNEVNYLEYAQNTATTAFVCSGGSWTFTRDGSTLVLTSVECILTNPPTGRK</sequence>
<dbReference type="GeneID" id="9823400"/>
<dbReference type="eggNOG" id="ENOG502TJXS">
    <property type="taxonomic scope" value="Eukaryota"/>
</dbReference>
<name>E3NM11_CAERE</name>
<organism evidence="3">
    <name type="scientific">Caenorhabditis remanei</name>
    <name type="common">Caenorhabditis vulgaris</name>
    <dbReference type="NCBI Taxonomy" id="31234"/>
    <lineage>
        <taxon>Eukaryota</taxon>
        <taxon>Metazoa</taxon>
        <taxon>Ecdysozoa</taxon>
        <taxon>Nematoda</taxon>
        <taxon>Chromadorea</taxon>
        <taxon>Rhabditida</taxon>
        <taxon>Rhabditina</taxon>
        <taxon>Rhabditomorpha</taxon>
        <taxon>Rhabditoidea</taxon>
        <taxon>Rhabditidae</taxon>
        <taxon>Peloderinae</taxon>
        <taxon>Caenorhabditis</taxon>
    </lineage>
</organism>
<dbReference type="CTD" id="9823400"/>
<protein>
    <recommendedName>
        <fullName evidence="1">C6 domain-containing protein</fullName>
    </recommendedName>
</protein>
<dbReference type="InParanoid" id="E3NM11"/>
<dbReference type="InterPro" id="IPR002601">
    <property type="entry name" value="C6_domain"/>
</dbReference>
<keyword evidence="3" id="KW-1185">Reference proteome</keyword>
<feature type="domain" description="C6" evidence="1">
    <location>
        <begin position="24"/>
        <end position="113"/>
    </location>
</feature>
<dbReference type="OrthoDB" id="5851039at2759"/>
<dbReference type="RefSeq" id="XP_003090558.2">
    <property type="nucleotide sequence ID" value="XM_003090510.2"/>
</dbReference>
<dbReference type="FunCoup" id="E3NM11">
    <property type="interactions" value="14"/>
</dbReference>
<evidence type="ECO:0000313" key="2">
    <source>
        <dbReference type="EMBL" id="EFP06453.1"/>
    </source>
</evidence>
<evidence type="ECO:0000259" key="1">
    <source>
        <dbReference type="SMART" id="SM01048"/>
    </source>
</evidence>
<proteinExistence type="predicted"/>